<comment type="caution">
    <text evidence="5">The sequence shown here is derived from an EMBL/GenBank/DDBJ whole genome shotgun (WGS) entry which is preliminary data.</text>
</comment>
<proteinExistence type="inferred from homology"/>
<dbReference type="PROSITE" id="PS50985">
    <property type="entry name" value="GRAS"/>
    <property type="match status" value="1"/>
</dbReference>
<feature type="short sequence motif" description="VHIID" evidence="3">
    <location>
        <begin position="307"/>
        <end position="311"/>
    </location>
</feature>
<dbReference type="InterPro" id="IPR005202">
    <property type="entry name" value="TF_GRAS"/>
</dbReference>
<feature type="region of interest" description="Disordered" evidence="4">
    <location>
        <begin position="167"/>
        <end position="187"/>
    </location>
</feature>
<evidence type="ECO:0000256" key="2">
    <source>
        <dbReference type="ARBA" id="ARBA00023163"/>
    </source>
</evidence>
<comment type="similarity">
    <text evidence="3">Belongs to the GRAS family.</text>
</comment>
<sequence>MKPWVRTSRLTAVSEARKASQLEPHCVSVQSSSLNGSLYSFDSANLLRNIHFDDEATSIFQFHSSLEEAKKFFPSINPMVIHFSDKYPLELESEELNSGSAVRVEMDHSADSCRGRKHYRACESGLEEEKEEERSRKQTAVYEEDLSGAFDKVFLCADDDDADFPSVAEKQQQKGRNGRKSRSNKQRADGCEIVDLQPDLISCAKYVAEANYRAAVEQLEKIRHYSSPTGDANQRLAHAFADGVEARLARTGLQLNASSSLCKMNSFPSYASELQKSRLSLSMPFMRIFIFFANKMIYNVASRAASLHVIDFSILHGIQWPTLIRDLSQRHGGPPKLRITGIEIPQPGFRPSQTVVETGCRLARYCKRFGVPFEYNAITAKNWEALKISDLKLRRGEVVAVNCNGRLTDLPDETTSGVDIPRDGVLNLIREVNPHIFVHITLSASHSSPFFVNRFKSALFFYSCVFDMFDAIFPLHDSQRLHFEHAVMRPVITNIIACEGMERFERPETYKQWQCHFIRAGFKPLPQNPNIVEKLRAKAREQVTKTFCLLKMAIGCCKGGKVGFLLVALPG</sequence>
<evidence type="ECO:0000256" key="1">
    <source>
        <dbReference type="ARBA" id="ARBA00023015"/>
    </source>
</evidence>
<dbReference type="Pfam" id="PF03514">
    <property type="entry name" value="GRAS"/>
    <property type="match status" value="1"/>
</dbReference>
<feature type="region of interest" description="Leucine repeat II (LRII)" evidence="3">
    <location>
        <begin position="357"/>
        <end position="389"/>
    </location>
</feature>
<organism evidence="5 6">
    <name type="scientific">Cuscuta epithymum</name>
    <dbReference type="NCBI Taxonomy" id="186058"/>
    <lineage>
        <taxon>Eukaryota</taxon>
        <taxon>Viridiplantae</taxon>
        <taxon>Streptophyta</taxon>
        <taxon>Embryophyta</taxon>
        <taxon>Tracheophyta</taxon>
        <taxon>Spermatophyta</taxon>
        <taxon>Magnoliopsida</taxon>
        <taxon>eudicotyledons</taxon>
        <taxon>Gunneridae</taxon>
        <taxon>Pentapetalae</taxon>
        <taxon>asterids</taxon>
        <taxon>lamiids</taxon>
        <taxon>Solanales</taxon>
        <taxon>Convolvulaceae</taxon>
        <taxon>Cuscuteae</taxon>
        <taxon>Cuscuta</taxon>
        <taxon>Cuscuta subgen. Cuscuta</taxon>
    </lineage>
</organism>
<evidence type="ECO:0000313" key="5">
    <source>
        <dbReference type="EMBL" id="CAH9111549.1"/>
    </source>
</evidence>
<dbReference type="AlphaFoldDB" id="A0AAV0DWL7"/>
<feature type="region of interest" description="SAW" evidence="3">
    <location>
        <begin position="497"/>
        <end position="571"/>
    </location>
</feature>
<dbReference type="Proteomes" id="UP001152523">
    <property type="component" value="Unassembled WGS sequence"/>
</dbReference>
<evidence type="ECO:0000313" key="6">
    <source>
        <dbReference type="Proteomes" id="UP001152523"/>
    </source>
</evidence>
<gene>
    <name evidence="5" type="ORF">CEPIT_LOCUS19553</name>
</gene>
<dbReference type="EMBL" id="CAMAPF010000182">
    <property type="protein sequence ID" value="CAH9111549.1"/>
    <property type="molecule type" value="Genomic_DNA"/>
</dbReference>
<name>A0AAV0DWL7_9ASTE</name>
<comment type="caution">
    <text evidence="3">Lacks conserved residue(s) required for the propagation of feature annotation.</text>
</comment>
<keyword evidence="2" id="KW-0804">Transcription</keyword>
<keyword evidence="6" id="KW-1185">Reference proteome</keyword>
<keyword evidence="1" id="KW-0805">Transcription regulation</keyword>
<evidence type="ECO:0000256" key="3">
    <source>
        <dbReference type="PROSITE-ProRule" id="PRU01191"/>
    </source>
</evidence>
<feature type="compositionally biased region" description="Basic residues" evidence="4">
    <location>
        <begin position="176"/>
        <end position="185"/>
    </location>
</feature>
<protein>
    <submittedName>
        <fullName evidence="5">Uncharacterized protein</fullName>
    </submittedName>
</protein>
<dbReference type="PANTHER" id="PTHR31636">
    <property type="entry name" value="OSJNBA0084A10.13 PROTEIN-RELATED"/>
    <property type="match status" value="1"/>
</dbReference>
<evidence type="ECO:0000256" key="4">
    <source>
        <dbReference type="SAM" id="MobiDB-lite"/>
    </source>
</evidence>
<reference evidence="5" key="1">
    <citation type="submission" date="2022-07" db="EMBL/GenBank/DDBJ databases">
        <authorList>
            <person name="Macas J."/>
            <person name="Novak P."/>
            <person name="Neumann P."/>
        </authorList>
    </citation>
    <scope>NUCLEOTIDE SEQUENCE</scope>
</reference>
<accession>A0AAV0DWL7</accession>